<dbReference type="Proteomes" id="UP000284403">
    <property type="component" value="Unassembled WGS sequence"/>
</dbReference>
<proteinExistence type="predicted"/>
<accession>A0A3R7LJC4</accession>
<dbReference type="AlphaFoldDB" id="A0A3R7LJC4"/>
<dbReference type="OrthoDB" id="244046at2759"/>
<comment type="caution">
    <text evidence="1">The sequence shown here is derived from an EMBL/GenBank/DDBJ whole genome shotgun (WGS) entry which is preliminary data.</text>
</comment>
<keyword evidence="2" id="KW-1185">Reference proteome</keyword>
<evidence type="ECO:0000313" key="1">
    <source>
        <dbReference type="EMBL" id="RNF25769.1"/>
    </source>
</evidence>
<reference evidence="1 2" key="1">
    <citation type="journal article" date="2018" name="BMC Genomics">
        <title>Genomic comparison of Trypanosoma conorhini and Trypanosoma rangeli to Trypanosoma cruzi strains of high and low virulence.</title>
        <authorList>
            <person name="Bradwell K.R."/>
            <person name="Koparde V.N."/>
            <person name="Matveyev A.V."/>
            <person name="Serrano M.G."/>
            <person name="Alves J.M."/>
            <person name="Parikh H."/>
            <person name="Huang B."/>
            <person name="Lee V."/>
            <person name="Espinosa-Alvarez O."/>
            <person name="Ortiz P.A."/>
            <person name="Costa-Martins A.G."/>
            <person name="Teixeira M.M."/>
            <person name="Buck G.A."/>
        </authorList>
    </citation>
    <scope>NUCLEOTIDE SEQUENCE [LARGE SCALE GENOMIC DNA]</scope>
    <source>
        <strain evidence="1 2">025E</strain>
    </source>
</reference>
<dbReference type="RefSeq" id="XP_029230975.1">
    <property type="nucleotide sequence ID" value="XM_029368897.1"/>
</dbReference>
<organism evidence="1 2">
    <name type="scientific">Trypanosoma conorhini</name>
    <dbReference type="NCBI Taxonomy" id="83891"/>
    <lineage>
        <taxon>Eukaryota</taxon>
        <taxon>Discoba</taxon>
        <taxon>Euglenozoa</taxon>
        <taxon>Kinetoplastea</taxon>
        <taxon>Metakinetoplastina</taxon>
        <taxon>Trypanosomatida</taxon>
        <taxon>Trypanosomatidae</taxon>
        <taxon>Trypanosoma</taxon>
    </lineage>
</organism>
<dbReference type="EMBL" id="MKKU01000073">
    <property type="protein sequence ID" value="RNF25769.1"/>
    <property type="molecule type" value="Genomic_DNA"/>
</dbReference>
<sequence>MRGAEVRRRRSFSYGRWVLAVMSRPVTKEQYASVRKVQRALLGACPTAPRQELLDAHSMGLINFLSGKESKLQALTRHLDIAANESLQPLKLLGEFMSFIVGSLTVEADKIEEAVCDARKVVATLTHEIQRCEVELGYRQQYGGTNVTRVLAQFYHTRRVTSSSTANFGGDKDGYTHDLLLAIAEDRALLQENRRRLRVLIMVQRLLWGSGNVSADDAERMLRDFGVTLTILRFNHKLRDLMLPLKPESRNSLECLSSLGEFIAKVHIGLSAATEDLDVCLLSLKKCILMHEEDSRVRRISALREAPAVEVSSVFHASRPNRRASTSARETEELSKLYCS</sequence>
<evidence type="ECO:0000313" key="2">
    <source>
        <dbReference type="Proteomes" id="UP000284403"/>
    </source>
</evidence>
<name>A0A3R7LJC4_9TRYP</name>
<gene>
    <name evidence="1" type="ORF">Tco025E_01961</name>
</gene>
<protein>
    <submittedName>
        <fullName evidence="1">Uncharacterized protein</fullName>
    </submittedName>
</protein>
<dbReference type="GeneID" id="40315572"/>